<dbReference type="Proteomes" id="UP000257139">
    <property type="component" value="Unassembled WGS sequence"/>
</dbReference>
<evidence type="ECO:0000313" key="2">
    <source>
        <dbReference type="EMBL" id="SPC25752.1"/>
    </source>
</evidence>
<reference evidence="2 3" key="1">
    <citation type="submission" date="2018-01" db="EMBL/GenBank/DDBJ databases">
        <authorList>
            <person name="Clerissi C."/>
        </authorList>
    </citation>
    <scope>NUCLEOTIDE SEQUENCE [LARGE SCALE GENOMIC DNA]</scope>
    <source>
        <strain evidence="2">Cupriavidus taiwanensis STM 6021</strain>
    </source>
</reference>
<feature type="compositionally biased region" description="Basic residues" evidence="1">
    <location>
        <begin position="62"/>
        <end position="71"/>
    </location>
</feature>
<organism evidence="2 3">
    <name type="scientific">Cupriavidus taiwanensis</name>
    <dbReference type="NCBI Taxonomy" id="164546"/>
    <lineage>
        <taxon>Bacteria</taxon>
        <taxon>Pseudomonadati</taxon>
        <taxon>Pseudomonadota</taxon>
        <taxon>Betaproteobacteria</taxon>
        <taxon>Burkholderiales</taxon>
        <taxon>Burkholderiaceae</taxon>
        <taxon>Cupriavidus</taxon>
    </lineage>
</organism>
<comment type="caution">
    <text evidence="2">The sequence shown here is derived from an EMBL/GenBank/DDBJ whole genome shotgun (WGS) entry which is preliminary data.</text>
</comment>
<proteinExistence type="predicted"/>
<dbReference type="AlphaFoldDB" id="A0A7Z7JIX0"/>
<accession>A0A7Z7JIX0</accession>
<protein>
    <submittedName>
        <fullName evidence="2">Uncharacterized protein</fullName>
    </submittedName>
</protein>
<name>A0A7Z7JIX0_9BURK</name>
<evidence type="ECO:0000313" key="3">
    <source>
        <dbReference type="Proteomes" id="UP000257139"/>
    </source>
</evidence>
<evidence type="ECO:0000256" key="1">
    <source>
        <dbReference type="SAM" id="MobiDB-lite"/>
    </source>
</evidence>
<sequence>MTNPPTQMIMRRVCKNLLRIITEHEQKNENKTSPDLFRGGGELRTTTGVGMGPTSALSAVARSHRQGRRWP</sequence>
<dbReference type="EMBL" id="OGUU01000045">
    <property type="protein sequence ID" value="SPC25752.1"/>
    <property type="molecule type" value="Genomic_DNA"/>
</dbReference>
<gene>
    <name evidence="2" type="ORF">CBM2594_U10253</name>
</gene>
<feature type="region of interest" description="Disordered" evidence="1">
    <location>
        <begin position="25"/>
        <end position="71"/>
    </location>
</feature>